<reference evidence="2 3" key="1">
    <citation type="submission" date="2019-12" db="EMBL/GenBank/DDBJ databases">
        <authorList>
            <person name="Reyes-Prieto M."/>
        </authorList>
    </citation>
    <scope>NUCLEOTIDE SEQUENCE [LARGE SCALE GENOMIC DNA]</scope>
    <source>
        <strain evidence="2">HF14-78462</strain>
    </source>
</reference>
<feature type="signal peptide" evidence="1">
    <location>
        <begin position="1"/>
        <end position="22"/>
    </location>
</feature>
<organism evidence="2 3">
    <name type="scientific">Starkeya nomas</name>
    <dbReference type="NCBI Taxonomy" id="2666134"/>
    <lineage>
        <taxon>Bacteria</taxon>
        <taxon>Pseudomonadati</taxon>
        <taxon>Pseudomonadota</taxon>
        <taxon>Alphaproteobacteria</taxon>
        <taxon>Hyphomicrobiales</taxon>
        <taxon>Xanthobacteraceae</taxon>
        <taxon>Starkeya</taxon>
    </lineage>
</organism>
<dbReference type="RefSeq" id="WP_159601395.1">
    <property type="nucleotide sequence ID" value="NZ_CACSAS010000001.1"/>
</dbReference>
<evidence type="ECO:0000313" key="2">
    <source>
        <dbReference type="EMBL" id="CAA0113598.1"/>
    </source>
</evidence>
<proteinExistence type="predicted"/>
<keyword evidence="3" id="KW-1185">Reference proteome</keyword>
<dbReference type="AlphaFoldDB" id="A0A5S9Q6R6"/>
<evidence type="ECO:0008006" key="4">
    <source>
        <dbReference type="Google" id="ProtNLM"/>
    </source>
</evidence>
<feature type="chain" id="PRO_5024891408" description="LTXXQ motif family protein" evidence="1">
    <location>
        <begin position="23"/>
        <end position="168"/>
    </location>
</feature>
<name>A0A5S9Q6R6_9HYPH</name>
<evidence type="ECO:0000256" key="1">
    <source>
        <dbReference type="SAM" id="SignalP"/>
    </source>
</evidence>
<keyword evidence="1" id="KW-0732">Signal</keyword>
<dbReference type="Proteomes" id="UP000433050">
    <property type="component" value="Unassembled WGS sequence"/>
</dbReference>
<gene>
    <name evidence="2" type="ORF">STARVERO_04227</name>
</gene>
<accession>A0A5S9Q6R6</accession>
<dbReference type="EMBL" id="CACSAS010000001">
    <property type="protein sequence ID" value="CAA0113598.1"/>
    <property type="molecule type" value="Genomic_DNA"/>
</dbReference>
<protein>
    <recommendedName>
        <fullName evidence="4">LTXXQ motif family protein</fullName>
    </recommendedName>
</protein>
<evidence type="ECO:0000313" key="3">
    <source>
        <dbReference type="Proteomes" id="UP000433050"/>
    </source>
</evidence>
<dbReference type="GO" id="GO:0042597">
    <property type="term" value="C:periplasmic space"/>
    <property type="evidence" value="ECO:0007669"/>
    <property type="project" value="InterPro"/>
</dbReference>
<sequence length="168" mass="17859">MIRPISLATLATVLALSTAAHAQAPAAPPAAEAPPPLVDLYSDEDAQAALDARLLALKTVIRLTPEQEKLWAPLEAALRQASKDAGERAAARVKATAAGNFLDVLERLADAEASRAQDLKTIVAAARPLVAALNVEQQRRIPAFLGMTDQAGQPQPTLELWIFEAEQE</sequence>